<organism evidence="1 2">
    <name type="scientific">Liparis tanakae</name>
    <name type="common">Tanaka's snailfish</name>
    <dbReference type="NCBI Taxonomy" id="230148"/>
    <lineage>
        <taxon>Eukaryota</taxon>
        <taxon>Metazoa</taxon>
        <taxon>Chordata</taxon>
        <taxon>Craniata</taxon>
        <taxon>Vertebrata</taxon>
        <taxon>Euteleostomi</taxon>
        <taxon>Actinopterygii</taxon>
        <taxon>Neopterygii</taxon>
        <taxon>Teleostei</taxon>
        <taxon>Neoteleostei</taxon>
        <taxon>Acanthomorphata</taxon>
        <taxon>Eupercaria</taxon>
        <taxon>Perciformes</taxon>
        <taxon>Cottioidei</taxon>
        <taxon>Cottales</taxon>
        <taxon>Liparidae</taxon>
        <taxon>Liparis</taxon>
    </lineage>
</organism>
<proteinExistence type="predicted"/>
<comment type="caution">
    <text evidence="1">The sequence shown here is derived from an EMBL/GenBank/DDBJ whole genome shotgun (WGS) entry which is preliminary data.</text>
</comment>
<protein>
    <submittedName>
        <fullName evidence="1">Uncharacterized protein</fullName>
    </submittedName>
</protein>
<evidence type="ECO:0000313" key="2">
    <source>
        <dbReference type="Proteomes" id="UP000314294"/>
    </source>
</evidence>
<name>A0A4Z2ISM4_9TELE</name>
<dbReference type="EMBL" id="SRLO01000055">
    <property type="protein sequence ID" value="TNN80282.1"/>
    <property type="molecule type" value="Genomic_DNA"/>
</dbReference>
<gene>
    <name evidence="1" type="ORF">EYF80_009306</name>
</gene>
<evidence type="ECO:0000313" key="1">
    <source>
        <dbReference type="EMBL" id="TNN80282.1"/>
    </source>
</evidence>
<sequence length="99" mass="10964">MKQDEENNCHSVHRKVFECEDGIKEEGHCNKDTKRKSISLFKRSSSEASLAISWIKNSRSLSFLLSVSFSSFPFSFSFSCCSSSSHVSGGSSLTTAVEK</sequence>
<dbReference type="Proteomes" id="UP000314294">
    <property type="component" value="Unassembled WGS sequence"/>
</dbReference>
<accession>A0A4Z2ISM4</accession>
<keyword evidence="2" id="KW-1185">Reference proteome</keyword>
<dbReference type="AlphaFoldDB" id="A0A4Z2ISM4"/>
<reference evidence="1 2" key="1">
    <citation type="submission" date="2019-03" db="EMBL/GenBank/DDBJ databases">
        <title>First draft genome of Liparis tanakae, snailfish: a comprehensive survey of snailfish specific genes.</title>
        <authorList>
            <person name="Kim W."/>
            <person name="Song I."/>
            <person name="Jeong J.-H."/>
            <person name="Kim D."/>
            <person name="Kim S."/>
            <person name="Ryu S."/>
            <person name="Song J.Y."/>
            <person name="Lee S.K."/>
        </authorList>
    </citation>
    <scope>NUCLEOTIDE SEQUENCE [LARGE SCALE GENOMIC DNA]</scope>
    <source>
        <tissue evidence="1">Muscle</tissue>
    </source>
</reference>